<keyword evidence="12" id="KW-1185">Reference proteome</keyword>
<protein>
    <recommendedName>
        <fullName evidence="10">Flagellar protein FliL</fullName>
    </recommendedName>
</protein>
<dbReference type="AlphaFoldDB" id="A0A0X8JQ07"/>
<dbReference type="Proteomes" id="UP000063964">
    <property type="component" value="Chromosome"/>
</dbReference>
<keyword evidence="11" id="KW-0282">Flagellum</keyword>
<evidence type="ECO:0000256" key="9">
    <source>
        <dbReference type="ARBA" id="ARBA00023136"/>
    </source>
</evidence>
<organism evidence="11 12">
    <name type="scientific">Desulfomicrobium orale DSM 12838</name>
    <dbReference type="NCBI Taxonomy" id="888061"/>
    <lineage>
        <taxon>Bacteria</taxon>
        <taxon>Pseudomonadati</taxon>
        <taxon>Thermodesulfobacteriota</taxon>
        <taxon>Desulfovibrionia</taxon>
        <taxon>Desulfovibrionales</taxon>
        <taxon>Desulfomicrobiaceae</taxon>
        <taxon>Desulfomicrobium</taxon>
    </lineage>
</organism>
<keyword evidence="7 10" id="KW-0283">Flagellar rotation</keyword>
<keyword evidence="5 10" id="KW-0145">Chemotaxis</keyword>
<evidence type="ECO:0000313" key="12">
    <source>
        <dbReference type="Proteomes" id="UP000063964"/>
    </source>
</evidence>
<keyword evidence="11" id="KW-0969">Cilium</keyword>
<evidence type="ECO:0000256" key="7">
    <source>
        <dbReference type="ARBA" id="ARBA00022779"/>
    </source>
</evidence>
<sequence length="169" mass="18424">MAEKNGQAAEEKKKGGGMKKLIFLVLILAILGGGGFAGWKYFWVPRQEAAAEAAEKAAEEAENASKVAPAGPLVPLEPFVVNLADPMGRRYLKMTLDVEVLDEAASADLTTAMPKVKDSLLLLLSSKSFEDIGSMDRKLELKNEIVDRLNLVLGKGRVRNVYFTEFVVQ</sequence>
<accession>A0A0X8JQ07</accession>
<proteinExistence type="inferred from homology"/>
<comment type="similarity">
    <text evidence="3 10">Belongs to the FliL family.</text>
</comment>
<keyword evidence="9 10" id="KW-0472">Membrane</keyword>
<comment type="function">
    <text evidence="1 10">Controls the rotational direction of flagella during chemotaxis.</text>
</comment>
<evidence type="ECO:0000256" key="8">
    <source>
        <dbReference type="ARBA" id="ARBA00022989"/>
    </source>
</evidence>
<dbReference type="EMBL" id="CP014230">
    <property type="protein sequence ID" value="AMD92726.1"/>
    <property type="molecule type" value="Genomic_DNA"/>
</dbReference>
<dbReference type="OrthoDB" id="9799777at2"/>
<keyword evidence="6 10" id="KW-0812">Transmembrane</keyword>
<evidence type="ECO:0000256" key="2">
    <source>
        <dbReference type="ARBA" id="ARBA00004162"/>
    </source>
</evidence>
<evidence type="ECO:0000256" key="10">
    <source>
        <dbReference type="RuleBase" id="RU364125"/>
    </source>
</evidence>
<evidence type="ECO:0000256" key="3">
    <source>
        <dbReference type="ARBA" id="ARBA00008281"/>
    </source>
</evidence>
<evidence type="ECO:0000256" key="5">
    <source>
        <dbReference type="ARBA" id="ARBA00022500"/>
    </source>
</evidence>
<gene>
    <name evidence="11" type="ORF">AXF15_06160</name>
</gene>
<dbReference type="GO" id="GO:0009425">
    <property type="term" value="C:bacterial-type flagellum basal body"/>
    <property type="evidence" value="ECO:0007669"/>
    <property type="project" value="InterPro"/>
</dbReference>
<evidence type="ECO:0000256" key="1">
    <source>
        <dbReference type="ARBA" id="ARBA00002254"/>
    </source>
</evidence>
<name>A0A0X8JQ07_9BACT</name>
<dbReference type="RefSeq" id="WP_066604765.1">
    <property type="nucleotide sequence ID" value="NZ_CP014230.1"/>
</dbReference>
<keyword evidence="11" id="KW-0966">Cell projection</keyword>
<dbReference type="KEGG" id="doa:AXF15_06160"/>
<reference evidence="12" key="1">
    <citation type="submission" date="2016-02" db="EMBL/GenBank/DDBJ databases">
        <authorList>
            <person name="Holder M.E."/>
            <person name="Ajami N.J."/>
            <person name="Petrosino J.F."/>
        </authorList>
    </citation>
    <scope>NUCLEOTIDE SEQUENCE [LARGE SCALE GENOMIC DNA]</scope>
    <source>
        <strain evidence="12">DSM 12838</strain>
    </source>
</reference>
<dbReference type="GO" id="GO:0005886">
    <property type="term" value="C:plasma membrane"/>
    <property type="evidence" value="ECO:0007669"/>
    <property type="project" value="UniProtKB-SubCell"/>
</dbReference>
<keyword evidence="8 10" id="KW-1133">Transmembrane helix</keyword>
<evidence type="ECO:0000313" key="11">
    <source>
        <dbReference type="EMBL" id="AMD92726.1"/>
    </source>
</evidence>
<dbReference type="STRING" id="888061.AXF15_06160"/>
<dbReference type="GO" id="GO:0006935">
    <property type="term" value="P:chemotaxis"/>
    <property type="evidence" value="ECO:0007669"/>
    <property type="project" value="UniProtKB-KW"/>
</dbReference>
<evidence type="ECO:0000256" key="4">
    <source>
        <dbReference type="ARBA" id="ARBA00022475"/>
    </source>
</evidence>
<comment type="subcellular location">
    <subcellularLocation>
        <location evidence="2">Cell membrane</location>
        <topology evidence="2">Single-pass membrane protein</topology>
    </subcellularLocation>
</comment>
<dbReference type="GO" id="GO:0071978">
    <property type="term" value="P:bacterial-type flagellum-dependent swarming motility"/>
    <property type="evidence" value="ECO:0007669"/>
    <property type="project" value="TreeGrafter"/>
</dbReference>
<evidence type="ECO:0000256" key="6">
    <source>
        <dbReference type="ARBA" id="ARBA00022692"/>
    </source>
</evidence>
<dbReference type="PANTHER" id="PTHR35091:SF2">
    <property type="entry name" value="FLAGELLAR PROTEIN FLIL"/>
    <property type="match status" value="1"/>
</dbReference>
<dbReference type="InterPro" id="IPR005503">
    <property type="entry name" value="FliL"/>
</dbReference>
<dbReference type="PANTHER" id="PTHR35091">
    <property type="entry name" value="FLAGELLAR PROTEIN FLIL"/>
    <property type="match status" value="1"/>
</dbReference>
<dbReference type="Pfam" id="PF03748">
    <property type="entry name" value="FliL"/>
    <property type="match status" value="1"/>
</dbReference>
<feature type="transmembrane region" description="Helical" evidence="10">
    <location>
        <begin position="21"/>
        <end position="43"/>
    </location>
</feature>
<keyword evidence="4 10" id="KW-1003">Cell membrane</keyword>